<organism evidence="2 3">
    <name type="scientific">Polarella glacialis</name>
    <name type="common">Dinoflagellate</name>
    <dbReference type="NCBI Taxonomy" id="89957"/>
    <lineage>
        <taxon>Eukaryota</taxon>
        <taxon>Sar</taxon>
        <taxon>Alveolata</taxon>
        <taxon>Dinophyceae</taxon>
        <taxon>Suessiales</taxon>
        <taxon>Suessiaceae</taxon>
        <taxon>Polarella</taxon>
    </lineage>
</organism>
<evidence type="ECO:0000256" key="1">
    <source>
        <dbReference type="SAM" id="MobiDB-lite"/>
    </source>
</evidence>
<feature type="compositionally biased region" description="Basic and acidic residues" evidence="1">
    <location>
        <begin position="13"/>
        <end position="26"/>
    </location>
</feature>
<sequence length="147" mass="15531">DLHSLGGLSAAESEGKPERPRPEAPKDLPLPGPDSVSMRQLMGYLCQGSSVEDGVARAFAVFAPTDAVATGIPVAIAHHAALQLGCRPLPPLVGGDARPAFPTLQTFCQEIDNKYGGSVRETDLVCKSEAVDFLKGCGIARRHRRAE</sequence>
<evidence type="ECO:0000313" key="3">
    <source>
        <dbReference type="Proteomes" id="UP000654075"/>
    </source>
</evidence>
<protein>
    <submittedName>
        <fullName evidence="2">Uncharacterized protein</fullName>
    </submittedName>
</protein>
<feature type="non-terminal residue" evidence="2">
    <location>
        <position position="147"/>
    </location>
</feature>
<name>A0A813EHY9_POLGL</name>
<accession>A0A813EHY9</accession>
<evidence type="ECO:0000313" key="2">
    <source>
        <dbReference type="EMBL" id="CAE8597265.1"/>
    </source>
</evidence>
<proteinExistence type="predicted"/>
<dbReference type="EMBL" id="CAJNNV010009334">
    <property type="protein sequence ID" value="CAE8597265.1"/>
    <property type="molecule type" value="Genomic_DNA"/>
</dbReference>
<feature type="region of interest" description="Disordered" evidence="1">
    <location>
        <begin position="1"/>
        <end position="33"/>
    </location>
</feature>
<feature type="non-terminal residue" evidence="2">
    <location>
        <position position="1"/>
    </location>
</feature>
<gene>
    <name evidence="2" type="ORF">PGLA1383_LOCUS15713</name>
</gene>
<reference evidence="2" key="1">
    <citation type="submission" date="2021-02" db="EMBL/GenBank/DDBJ databases">
        <authorList>
            <person name="Dougan E. K."/>
            <person name="Rhodes N."/>
            <person name="Thang M."/>
            <person name="Chan C."/>
        </authorList>
    </citation>
    <scope>NUCLEOTIDE SEQUENCE</scope>
</reference>
<dbReference type="AlphaFoldDB" id="A0A813EHY9"/>
<keyword evidence="3" id="KW-1185">Reference proteome</keyword>
<comment type="caution">
    <text evidence="2">The sequence shown here is derived from an EMBL/GenBank/DDBJ whole genome shotgun (WGS) entry which is preliminary data.</text>
</comment>
<dbReference type="Proteomes" id="UP000654075">
    <property type="component" value="Unassembled WGS sequence"/>
</dbReference>